<dbReference type="SMART" id="SM00018">
    <property type="entry name" value="PD"/>
    <property type="match status" value="1"/>
</dbReference>
<dbReference type="SUPFAM" id="SSF57492">
    <property type="entry name" value="Trefoil"/>
    <property type="match status" value="1"/>
</dbReference>
<dbReference type="CDD" id="cd06602">
    <property type="entry name" value="GH31_MGAM_SI_GAA"/>
    <property type="match status" value="1"/>
</dbReference>
<keyword evidence="7" id="KW-0325">Glycoprotein</keyword>
<comment type="caution">
    <text evidence="9">Lacks conserved residue(s) required for the propagation of feature annotation.</text>
</comment>
<dbReference type="InterPro" id="IPR000322">
    <property type="entry name" value="Glyco_hydro_31_TIM"/>
</dbReference>
<evidence type="ECO:0000256" key="11">
    <source>
        <dbReference type="SAM" id="SignalP"/>
    </source>
</evidence>
<evidence type="ECO:0000256" key="4">
    <source>
        <dbReference type="ARBA" id="ARBA00022801"/>
    </source>
</evidence>
<accession>A0A1D1VV50</accession>
<dbReference type="InterPro" id="IPR000519">
    <property type="entry name" value="P_trefoil_dom"/>
</dbReference>
<dbReference type="OrthoDB" id="1334205at2759"/>
<dbReference type="InterPro" id="IPR044913">
    <property type="entry name" value="P_trefoil_dom_sf"/>
</dbReference>
<dbReference type="GO" id="GO:0016020">
    <property type="term" value="C:membrane"/>
    <property type="evidence" value="ECO:0007669"/>
    <property type="project" value="UniProtKB-SubCell"/>
</dbReference>
<dbReference type="AlphaFoldDB" id="A0A1D1VV50"/>
<dbReference type="Gene3D" id="2.60.40.1760">
    <property type="entry name" value="glycosyl hydrolase (family 31)"/>
    <property type="match status" value="1"/>
</dbReference>
<evidence type="ECO:0000256" key="6">
    <source>
        <dbReference type="ARBA" id="ARBA00023157"/>
    </source>
</evidence>
<evidence type="ECO:0000256" key="7">
    <source>
        <dbReference type="ARBA" id="ARBA00023180"/>
    </source>
</evidence>
<dbReference type="InterPro" id="IPR030458">
    <property type="entry name" value="Glyco_hydro_31_AS"/>
</dbReference>
<keyword evidence="3 11" id="KW-0732">Signal</keyword>
<dbReference type="SUPFAM" id="SSF74650">
    <property type="entry name" value="Galactose mutarotase-like"/>
    <property type="match status" value="1"/>
</dbReference>
<sequence length="972" mass="109630">MASTVLLFAILIGAALSALAEPFRDRIRGNIRRSLVPQDLSQAAKATCGFRRPETIVDHDSDRIDCWPGPYIPDIASQCRAKGCIWKPSTRPDGSSTGAPWCFYPAERVAFQVAPGGCSVVNNTVQYRLVRPGNAHTFYSTPWSAVTLAVEELDERKLRIKLYNPEASRYEVPVSLNKPTTGSTNPLYEVRVFNDPFFYFKVIRKSTAAVLFDTSLYGGIVLEDQYLQVKTRLPTTKIYGFGETRHATFRLPTDVSTPMWAKDEPPSYENGNFYGFHPYYMVVEDDTKAHGVLLLTSNGMETRRSNIPSLTMKTIGGILDLYFLLGESAEDVTTLYTELVGRPFLPPYWSLGFQLSRWGYDNLSNLKRIINRNRAAGVPQDVQTLDIDYMRNRQDFTVDYEAFAGLEEYVKELKREGIRVVIILDPAIHADSATKHPHDPPYLSYNRGLEQDVYIKWKAEDLSKTDPINIGPNNILLGKVWPDGRACFPDFFTARTRRWWIEEVKRQYETLKFDGLWIDMNEPASFGTNSDGTGQWFCTSGDLPGNHSCIGLKCPQNNLENPPYQAYIPNKLSDKTICMSMEQECRPGQMCKHYDVHNLYGWSQSEPTYEANLQATGSRPFVISRSTYPGAGKYVGHWLGDNGADWGALRYSIVGMLEFNLFGIPYIGADICGFFMVPTEELCARWMQLGAFYPYSRNHNGNHFPDQDPAQWPLVADVSKKALAIRYRLLPYLYTLFYEAHVYGQTVIRPLHHEFKHEEAAYDIQTQFLWGEGLMIAPVVYEGQRQREVYFPDAVWYDLYGQKVAKPAGPATLMVPMPIDHIGVYYQGGVVFPAQAPGLNTVQTRNNPFQFIVALNSRQKAEGYVYWDDGDSINPIQNGKYIDGYISCNVTNPLFGAPFVHVNYISETGPVPFDGDDIRVNQIFIYGLDIPVNRVRGGYGLEGPARVSQIGGVTTVTFSAPLSAASFGLFLD</sequence>
<keyword evidence="8 10" id="KW-0326">Glycosidase</keyword>
<feature type="chain" id="PRO_5008898882" description="P-type domain-containing protein" evidence="11">
    <location>
        <begin position="21"/>
        <end position="972"/>
    </location>
</feature>
<keyword evidence="6" id="KW-1015">Disulfide bond</keyword>
<evidence type="ECO:0000256" key="9">
    <source>
        <dbReference type="PROSITE-ProRule" id="PRU00779"/>
    </source>
</evidence>
<dbReference type="Pfam" id="PF21365">
    <property type="entry name" value="Glyco_hydro_31_3rd"/>
    <property type="match status" value="1"/>
</dbReference>
<dbReference type="Gene3D" id="4.10.110.10">
    <property type="entry name" value="Spasmolytic Protein, domain 1"/>
    <property type="match status" value="1"/>
</dbReference>
<evidence type="ECO:0000256" key="10">
    <source>
        <dbReference type="RuleBase" id="RU361185"/>
    </source>
</evidence>
<feature type="domain" description="P-type" evidence="12">
    <location>
        <begin position="46"/>
        <end position="106"/>
    </location>
</feature>
<feature type="signal peptide" evidence="11">
    <location>
        <begin position="1"/>
        <end position="20"/>
    </location>
</feature>
<comment type="similarity">
    <text evidence="2 10">Belongs to the glycosyl hydrolase 31 family.</text>
</comment>
<name>A0A1D1VV50_RAMVA</name>
<dbReference type="InterPro" id="IPR048395">
    <property type="entry name" value="Glyco_hydro_31_C"/>
</dbReference>
<dbReference type="STRING" id="947166.A0A1D1VV50"/>
<dbReference type="Pfam" id="PF00088">
    <property type="entry name" value="Trefoil"/>
    <property type="match status" value="1"/>
</dbReference>
<comment type="caution">
    <text evidence="13">The sequence shown here is derived from an EMBL/GenBank/DDBJ whole genome shotgun (WGS) entry which is preliminary data.</text>
</comment>
<dbReference type="CDD" id="cd14752">
    <property type="entry name" value="GH31_N"/>
    <property type="match status" value="1"/>
</dbReference>
<evidence type="ECO:0000256" key="1">
    <source>
        <dbReference type="ARBA" id="ARBA00004370"/>
    </source>
</evidence>
<dbReference type="GO" id="GO:0005975">
    <property type="term" value="P:carbohydrate metabolic process"/>
    <property type="evidence" value="ECO:0007669"/>
    <property type="project" value="InterPro"/>
</dbReference>
<evidence type="ECO:0000259" key="12">
    <source>
        <dbReference type="PROSITE" id="PS51448"/>
    </source>
</evidence>
<protein>
    <recommendedName>
        <fullName evidence="12">P-type domain-containing protein</fullName>
    </recommendedName>
</protein>
<dbReference type="Proteomes" id="UP000186922">
    <property type="component" value="Unassembled WGS sequence"/>
</dbReference>
<evidence type="ECO:0000256" key="5">
    <source>
        <dbReference type="ARBA" id="ARBA00023136"/>
    </source>
</evidence>
<reference evidence="13 14" key="1">
    <citation type="journal article" date="2016" name="Nat. Commun.">
        <title>Extremotolerant tardigrade genome and improved radiotolerance of human cultured cells by tardigrade-unique protein.</title>
        <authorList>
            <person name="Hashimoto T."/>
            <person name="Horikawa D.D."/>
            <person name="Saito Y."/>
            <person name="Kuwahara H."/>
            <person name="Kozuka-Hata H."/>
            <person name="Shin-I T."/>
            <person name="Minakuchi Y."/>
            <person name="Ohishi K."/>
            <person name="Motoyama A."/>
            <person name="Aizu T."/>
            <person name="Enomoto A."/>
            <person name="Kondo K."/>
            <person name="Tanaka S."/>
            <person name="Hara Y."/>
            <person name="Koshikawa S."/>
            <person name="Sagara H."/>
            <person name="Miura T."/>
            <person name="Yokobori S."/>
            <person name="Miyagawa K."/>
            <person name="Suzuki Y."/>
            <person name="Kubo T."/>
            <person name="Oyama M."/>
            <person name="Kohara Y."/>
            <person name="Fujiyama A."/>
            <person name="Arakawa K."/>
            <person name="Katayama T."/>
            <person name="Toyoda A."/>
            <person name="Kunieda T."/>
        </authorList>
    </citation>
    <scope>NUCLEOTIDE SEQUENCE [LARGE SCALE GENOMIC DNA]</scope>
    <source>
        <strain evidence="13 14">YOKOZUNA-1</strain>
    </source>
</reference>
<dbReference type="InterPro" id="IPR030459">
    <property type="entry name" value="Glyco_hydro_31_CS"/>
</dbReference>
<keyword evidence="4 10" id="KW-0378">Hydrolase</keyword>
<dbReference type="PANTHER" id="PTHR22762:SF133">
    <property type="entry name" value="P-TYPE DOMAIN-CONTAINING PROTEIN"/>
    <property type="match status" value="1"/>
</dbReference>
<keyword evidence="14" id="KW-1185">Reference proteome</keyword>
<dbReference type="SUPFAM" id="SSF51445">
    <property type="entry name" value="(Trans)glycosidases"/>
    <property type="match status" value="1"/>
</dbReference>
<dbReference type="GO" id="GO:0030246">
    <property type="term" value="F:carbohydrate binding"/>
    <property type="evidence" value="ECO:0007669"/>
    <property type="project" value="InterPro"/>
</dbReference>
<dbReference type="InterPro" id="IPR013780">
    <property type="entry name" value="Glyco_hydro_b"/>
</dbReference>
<dbReference type="Gene3D" id="2.60.40.1180">
    <property type="entry name" value="Golgi alpha-mannosidase II"/>
    <property type="match status" value="2"/>
</dbReference>
<keyword evidence="5" id="KW-0472">Membrane</keyword>
<dbReference type="PROSITE" id="PS00129">
    <property type="entry name" value="GLYCOSYL_HYDROL_F31_1"/>
    <property type="match status" value="1"/>
</dbReference>
<comment type="subcellular location">
    <subcellularLocation>
        <location evidence="1">Membrane</location>
    </subcellularLocation>
</comment>
<evidence type="ECO:0000256" key="2">
    <source>
        <dbReference type="ARBA" id="ARBA00007806"/>
    </source>
</evidence>
<evidence type="ECO:0000313" key="13">
    <source>
        <dbReference type="EMBL" id="GAV02489.1"/>
    </source>
</evidence>
<dbReference type="CDD" id="cd00111">
    <property type="entry name" value="Trefoil"/>
    <property type="match status" value="1"/>
</dbReference>
<dbReference type="InterPro" id="IPR011013">
    <property type="entry name" value="Gal_mutarotase_sf_dom"/>
</dbReference>
<dbReference type="Gene3D" id="3.20.20.80">
    <property type="entry name" value="Glycosidases"/>
    <property type="match status" value="1"/>
</dbReference>
<evidence type="ECO:0000256" key="8">
    <source>
        <dbReference type="ARBA" id="ARBA00023295"/>
    </source>
</evidence>
<organism evidence="13 14">
    <name type="scientific">Ramazzottius varieornatus</name>
    <name type="common">Water bear</name>
    <name type="synonym">Tardigrade</name>
    <dbReference type="NCBI Taxonomy" id="947166"/>
    <lineage>
        <taxon>Eukaryota</taxon>
        <taxon>Metazoa</taxon>
        <taxon>Ecdysozoa</taxon>
        <taxon>Tardigrada</taxon>
        <taxon>Eutardigrada</taxon>
        <taxon>Parachela</taxon>
        <taxon>Hypsibioidea</taxon>
        <taxon>Ramazzottiidae</taxon>
        <taxon>Ramazzottius</taxon>
    </lineage>
</organism>
<dbReference type="PANTHER" id="PTHR22762">
    <property type="entry name" value="ALPHA-GLUCOSIDASE"/>
    <property type="match status" value="1"/>
</dbReference>
<evidence type="ECO:0000256" key="3">
    <source>
        <dbReference type="ARBA" id="ARBA00022729"/>
    </source>
</evidence>
<proteinExistence type="inferred from homology"/>
<gene>
    <name evidence="13" type="primary">RvY_13049-1</name>
    <name evidence="13" type="synonym">RvY_13049.1</name>
    <name evidence="13" type="ORF">RvY_13049</name>
</gene>
<dbReference type="GO" id="GO:0004558">
    <property type="term" value="F:alpha-1,4-glucosidase activity"/>
    <property type="evidence" value="ECO:0007669"/>
    <property type="project" value="TreeGrafter"/>
</dbReference>
<dbReference type="PROSITE" id="PS51448">
    <property type="entry name" value="P_TREFOIL_2"/>
    <property type="match status" value="1"/>
</dbReference>
<evidence type="ECO:0000313" key="14">
    <source>
        <dbReference type="Proteomes" id="UP000186922"/>
    </source>
</evidence>
<dbReference type="PROSITE" id="PS00707">
    <property type="entry name" value="GLYCOSYL_HYDROL_F31_2"/>
    <property type="match status" value="1"/>
</dbReference>
<dbReference type="EMBL" id="BDGG01000008">
    <property type="protein sequence ID" value="GAV02489.1"/>
    <property type="molecule type" value="Genomic_DNA"/>
</dbReference>
<dbReference type="InterPro" id="IPR017853">
    <property type="entry name" value="GH"/>
</dbReference>
<dbReference type="SUPFAM" id="SSF51011">
    <property type="entry name" value="Glycosyl hydrolase domain"/>
    <property type="match status" value="1"/>
</dbReference>
<dbReference type="Pfam" id="PF01055">
    <property type="entry name" value="Glyco_hydro_31_2nd"/>
    <property type="match status" value="1"/>
</dbReference>